<comment type="caution">
    <text evidence="1">The sequence shown here is derived from an EMBL/GenBank/DDBJ whole genome shotgun (WGS) entry which is preliminary data.</text>
</comment>
<accession>R8ZZF8</accession>
<keyword evidence="2" id="KW-1185">Reference proteome</keyword>
<proteinExistence type="predicted"/>
<dbReference type="EMBL" id="AOGZ02000014">
    <property type="protein sequence ID" value="EOQ95242.1"/>
    <property type="molecule type" value="Genomic_DNA"/>
</dbReference>
<name>R8ZZF8_9LEPT</name>
<sequence>MKSYLVLFFFSAIAKSAGTTLAFRLARAQNCHFQKGQTYLEKQELPVSFPK</sequence>
<dbReference type="Proteomes" id="UP000013984">
    <property type="component" value="Unassembled WGS sequence"/>
</dbReference>
<evidence type="ECO:0000313" key="2">
    <source>
        <dbReference type="Proteomes" id="UP000013984"/>
    </source>
</evidence>
<organism evidence="1 2">
    <name type="scientific">Leptospira wolbachii serovar Codice str. CDC</name>
    <dbReference type="NCBI Taxonomy" id="1218599"/>
    <lineage>
        <taxon>Bacteria</taxon>
        <taxon>Pseudomonadati</taxon>
        <taxon>Spirochaetota</taxon>
        <taxon>Spirochaetia</taxon>
        <taxon>Leptospirales</taxon>
        <taxon>Leptospiraceae</taxon>
        <taxon>Leptospira</taxon>
    </lineage>
</organism>
<evidence type="ECO:0000313" key="1">
    <source>
        <dbReference type="EMBL" id="EOQ95242.1"/>
    </source>
</evidence>
<gene>
    <name evidence="1" type="ORF">LEP1GSC195_3128</name>
</gene>
<dbReference type="AlphaFoldDB" id="R8ZZF8"/>
<protein>
    <submittedName>
        <fullName evidence="1">Uncharacterized protein</fullName>
    </submittedName>
</protein>
<reference evidence="1" key="1">
    <citation type="submission" date="2013-04" db="EMBL/GenBank/DDBJ databases">
        <authorList>
            <person name="Harkins D.M."/>
            <person name="Durkin A.S."/>
            <person name="Brinkac L.M."/>
            <person name="Haft D.H."/>
            <person name="Selengut J.D."/>
            <person name="Sanka R."/>
            <person name="DePew J."/>
            <person name="Purushe J."/>
            <person name="Galloway R.L."/>
            <person name="Vinetz J.M."/>
            <person name="Sutton G.G."/>
            <person name="Nierman W.C."/>
            <person name="Fouts D.E."/>
        </authorList>
    </citation>
    <scope>NUCLEOTIDE SEQUENCE [LARGE SCALE GENOMIC DNA]</scope>
    <source>
        <strain evidence="1">CDC</strain>
    </source>
</reference>
<dbReference type="STRING" id="1218599.LEP1GSC195_3128"/>